<evidence type="ECO:0000313" key="9">
    <source>
        <dbReference type="EMBL" id="CDR38326.1"/>
    </source>
</evidence>
<protein>
    <submittedName>
        <fullName evidence="9">CYFA0S02e00342g1_1</fullName>
    </submittedName>
    <submittedName>
        <fullName evidence="10">Nucleolar protein 4</fullName>
    </submittedName>
</protein>
<feature type="region of interest" description="Disordered" evidence="7">
    <location>
        <begin position="213"/>
        <end position="292"/>
    </location>
</feature>
<feature type="compositionally biased region" description="Basic residues" evidence="7">
    <location>
        <begin position="709"/>
        <end position="723"/>
    </location>
</feature>
<feature type="compositionally biased region" description="Basic and acidic residues" evidence="7">
    <location>
        <begin position="634"/>
        <end position="644"/>
    </location>
</feature>
<feature type="region of interest" description="Disordered" evidence="7">
    <location>
        <begin position="624"/>
        <end position="723"/>
    </location>
</feature>
<dbReference type="SUPFAM" id="SSF54928">
    <property type="entry name" value="RNA-binding domain, RBD"/>
    <property type="match status" value="4"/>
</dbReference>
<accession>A0A061AL57</accession>
<feature type="domain" description="RRM" evidence="8">
    <location>
        <begin position="467"/>
        <end position="616"/>
    </location>
</feature>
<feature type="compositionally biased region" description="Acidic residues" evidence="7">
    <location>
        <begin position="215"/>
        <end position="280"/>
    </location>
</feature>
<dbReference type="EMBL" id="LK052887">
    <property type="protein sequence ID" value="CDR38326.1"/>
    <property type="molecule type" value="Genomic_DNA"/>
</dbReference>
<dbReference type="PANTHER" id="PTHR48039:SF5">
    <property type="entry name" value="RNA-BINDING PROTEIN 28"/>
    <property type="match status" value="1"/>
</dbReference>
<evidence type="ECO:0000256" key="4">
    <source>
        <dbReference type="ARBA" id="ARBA00022884"/>
    </source>
</evidence>
<dbReference type="EMBL" id="MPUK01000008">
    <property type="protein sequence ID" value="ONH66242.1"/>
    <property type="molecule type" value="Genomic_DNA"/>
</dbReference>
<keyword evidence="2" id="KW-0597">Phosphoprotein</keyword>
<dbReference type="CDD" id="cd12676">
    <property type="entry name" value="RRM3_Nop4p"/>
    <property type="match status" value="1"/>
</dbReference>
<dbReference type="InterPro" id="IPR000504">
    <property type="entry name" value="RRM_dom"/>
</dbReference>
<dbReference type="GO" id="GO:0005730">
    <property type="term" value="C:nucleolus"/>
    <property type="evidence" value="ECO:0007669"/>
    <property type="project" value="UniProtKB-SubCell"/>
</dbReference>
<evidence type="ECO:0000256" key="2">
    <source>
        <dbReference type="ARBA" id="ARBA00022553"/>
    </source>
</evidence>
<reference evidence="9" key="1">
    <citation type="journal article" date="2014" name="Genome Announc.">
        <title>Genome sequence of the yeast Cyberlindnera fabianii (Hansenula fabianii).</title>
        <authorList>
            <person name="Freel K.C."/>
            <person name="Sarilar V."/>
            <person name="Neuveglise C."/>
            <person name="Devillers H."/>
            <person name="Friedrich A."/>
            <person name="Schacherer J."/>
        </authorList>
    </citation>
    <scope>NUCLEOTIDE SEQUENCE</scope>
    <source>
        <strain evidence="9">YJS4271</strain>
    </source>
</reference>
<feature type="compositionally biased region" description="Basic and acidic residues" evidence="7">
    <location>
        <begin position="688"/>
        <end position="707"/>
    </location>
</feature>
<feature type="region of interest" description="Disordered" evidence="7">
    <location>
        <begin position="99"/>
        <end position="122"/>
    </location>
</feature>
<dbReference type="InterPro" id="IPR051945">
    <property type="entry name" value="RRM_MRD1_RNA_proc_ribogen"/>
</dbReference>
<evidence type="ECO:0000259" key="8">
    <source>
        <dbReference type="PROSITE" id="PS50102"/>
    </source>
</evidence>
<dbReference type="GO" id="GO:0003729">
    <property type="term" value="F:mRNA binding"/>
    <property type="evidence" value="ECO:0007669"/>
    <property type="project" value="TreeGrafter"/>
</dbReference>
<evidence type="ECO:0000256" key="3">
    <source>
        <dbReference type="ARBA" id="ARBA00022737"/>
    </source>
</evidence>
<dbReference type="InterPro" id="IPR034808">
    <property type="entry name" value="Nop4p_RRM3"/>
</dbReference>
<dbReference type="STRING" id="36022.A0A061AL57"/>
<dbReference type="OMA" id="FTHRHAL"/>
<sequence>MTDEDRSTPAAASDLLDNKTLFVRSIPFDATSDELSDFFSQFCPIKHAVIVNDHEGNSRGFGFVSFTMDDDTATALEQARKTKFKNRLLRVDIAKRRDRKKDSEDVTPLQQQHREKRETVEKRKPRLIIRNMPWSVRDAAELKKIFGKYGAVADAYIPKKKDGKMSGFAFVTMKKFASAEAAIKGSEGLKIGGREVAVDFALEKAKWLEYKDEHADELEGESESEDEEDSDAEASDIEEDDIKNEADEQNSEDADVANEDSDESDIDLDSDEEVDAEEEEEHKVQRPKQNKQESYSVFVRNIPYDTESESLKEHFEQFGDVKYALPVTDKETGQAKGTAFVAFYKEEAYKKCLEGAPESSTTSMLISDDVSPAYVYEGRILSITPTVNRENAARLTEKNAQKRSELLGKAPGEKDRRNMYLLNEGRITEHSKLAAKLTKSDLEIREKSYKLRVQQLNNNPSLHLSMTRLAIRNLPRAMTAKSLKALGRHAVVQFATEVKEGKRQPLSKEEVIRSVKEKERLLDGEEESKRSKKQGVIRQAKIIMEVKGSGEAGRSRGYGFLEFRDHKSALMGLRWLNAHAVTQQELLEGLDEEEKKLVLADGPVKKRNLVVEFAIEHANVVKRRKEKMAQAKKSANENKRSRDDGDTEQANDADTPKSKKQKRGPKKQGNNNKGAHVGKKGAKPAASTDDKKKGEPTKSGLDDETKKLIGMKRKRRQNKKGGK</sequence>
<evidence type="ECO:0000256" key="1">
    <source>
        <dbReference type="ARBA" id="ARBA00004604"/>
    </source>
</evidence>
<reference evidence="11" key="2">
    <citation type="journal article" date="2017" name="Genome Announc.">
        <title>Genome sequences of Cyberlindnera fabianii 65, Pichia kudriavzevii 129, and Saccharomyces cerevisiae 131 isolated from fermented masau fruits in Zimbabwe.</title>
        <authorList>
            <person name="van Rijswijck I.M.H."/>
            <person name="Derks M.F.L."/>
            <person name="Abee T."/>
            <person name="de Ridder D."/>
            <person name="Smid E.J."/>
        </authorList>
    </citation>
    <scope>NUCLEOTIDE SEQUENCE [LARGE SCALE GENOMIC DNA]</scope>
    <source>
        <strain evidence="11">65</strain>
    </source>
</reference>
<dbReference type="OrthoDB" id="267048at2759"/>
<feature type="domain" description="RRM" evidence="8">
    <location>
        <begin position="19"/>
        <end position="96"/>
    </location>
</feature>
<name>A0A061AL57_CYBFA</name>
<comment type="subcellular location">
    <subcellularLocation>
        <location evidence="1">Nucleus</location>
        <location evidence="1">Nucleolus</location>
    </subcellularLocation>
</comment>
<keyword evidence="3" id="KW-0677">Repeat</keyword>
<feature type="domain" description="RRM" evidence="8">
    <location>
        <begin position="125"/>
        <end position="203"/>
    </location>
</feature>
<proteinExistence type="predicted"/>
<gene>
    <name evidence="10" type="ORF">BON22_4039</name>
    <name evidence="9" type="ORF">CYFA0S_02e00342g</name>
</gene>
<dbReference type="InterPro" id="IPR012677">
    <property type="entry name" value="Nucleotide-bd_a/b_plait_sf"/>
</dbReference>
<dbReference type="Proteomes" id="UP000189513">
    <property type="component" value="Unassembled WGS sequence"/>
</dbReference>
<evidence type="ECO:0000256" key="7">
    <source>
        <dbReference type="SAM" id="MobiDB-lite"/>
    </source>
</evidence>
<dbReference type="SMART" id="SM00360">
    <property type="entry name" value="RRM"/>
    <property type="match status" value="4"/>
</dbReference>
<keyword evidence="4 6" id="KW-0694">RNA-binding</keyword>
<dbReference type="VEuPathDB" id="FungiDB:BON22_4039"/>
<dbReference type="PANTHER" id="PTHR48039">
    <property type="entry name" value="RNA-BINDING MOTIF PROTEIN 14B"/>
    <property type="match status" value="1"/>
</dbReference>
<feature type="compositionally biased region" description="Basic and acidic residues" evidence="7">
    <location>
        <begin position="112"/>
        <end position="122"/>
    </location>
</feature>
<dbReference type="AlphaFoldDB" id="A0A061AL57"/>
<evidence type="ECO:0000256" key="6">
    <source>
        <dbReference type="PROSITE-ProRule" id="PRU00176"/>
    </source>
</evidence>
<feature type="domain" description="RRM" evidence="8">
    <location>
        <begin position="295"/>
        <end position="388"/>
    </location>
</feature>
<dbReference type="PROSITE" id="PS50102">
    <property type="entry name" value="RRM"/>
    <property type="match status" value="4"/>
</dbReference>
<organism evidence="9">
    <name type="scientific">Cyberlindnera fabianii</name>
    <name type="common">Yeast</name>
    <name type="synonym">Hansenula fabianii</name>
    <dbReference type="NCBI Taxonomy" id="36022"/>
    <lineage>
        <taxon>Eukaryota</taxon>
        <taxon>Fungi</taxon>
        <taxon>Dikarya</taxon>
        <taxon>Ascomycota</taxon>
        <taxon>Saccharomycotina</taxon>
        <taxon>Saccharomycetes</taxon>
        <taxon>Phaffomycetales</taxon>
        <taxon>Phaffomycetaceae</taxon>
        <taxon>Cyberlindnera</taxon>
    </lineage>
</organism>
<keyword evidence="11" id="KW-1185">Reference proteome</keyword>
<keyword evidence="5" id="KW-0539">Nucleus</keyword>
<dbReference type="FunFam" id="3.30.70.330:FF:000680">
    <property type="entry name" value="NOP4p Nucleolar protein"/>
    <property type="match status" value="1"/>
</dbReference>
<reference evidence="10" key="3">
    <citation type="submission" date="2017-01" db="EMBL/GenBank/DDBJ databases">
        <authorList>
            <person name="Mah S.A."/>
            <person name="Swanson W.J."/>
            <person name="Moy G.W."/>
            <person name="Vacquier V.D."/>
        </authorList>
    </citation>
    <scope>NUCLEOTIDE SEQUENCE [LARGE SCALE GENOMIC DNA]</scope>
    <source>
        <strain evidence="10">65</strain>
    </source>
</reference>
<dbReference type="Pfam" id="PF00076">
    <property type="entry name" value="RRM_1"/>
    <property type="match status" value="3"/>
</dbReference>
<evidence type="ECO:0000313" key="11">
    <source>
        <dbReference type="Proteomes" id="UP000189513"/>
    </source>
</evidence>
<dbReference type="InterPro" id="IPR035979">
    <property type="entry name" value="RBD_domain_sf"/>
</dbReference>
<evidence type="ECO:0000313" key="10">
    <source>
        <dbReference type="EMBL" id="ONH66242.1"/>
    </source>
</evidence>
<dbReference type="Gene3D" id="3.30.70.330">
    <property type="match status" value="4"/>
</dbReference>
<evidence type="ECO:0000256" key="5">
    <source>
        <dbReference type="ARBA" id="ARBA00023242"/>
    </source>
</evidence>